<dbReference type="InterPro" id="IPR036837">
    <property type="entry name" value="Cation_efflux_CTD_sf"/>
</dbReference>
<protein>
    <submittedName>
        <fullName evidence="10">Cation transporter</fullName>
    </submittedName>
</protein>
<keyword evidence="3" id="KW-0813">Transport</keyword>
<dbReference type="InterPro" id="IPR058533">
    <property type="entry name" value="Cation_efflux_TM"/>
</dbReference>
<evidence type="ECO:0000256" key="4">
    <source>
        <dbReference type="ARBA" id="ARBA00022692"/>
    </source>
</evidence>
<feature type="transmembrane region" description="Helical" evidence="7">
    <location>
        <begin position="81"/>
        <end position="101"/>
    </location>
</feature>
<dbReference type="Gene3D" id="3.30.70.1350">
    <property type="entry name" value="Cation efflux protein, cytoplasmic domain"/>
    <property type="match status" value="1"/>
</dbReference>
<feature type="domain" description="Cation efflux protein cytoplasmic" evidence="9">
    <location>
        <begin position="218"/>
        <end position="290"/>
    </location>
</feature>
<evidence type="ECO:0000256" key="6">
    <source>
        <dbReference type="ARBA" id="ARBA00023136"/>
    </source>
</evidence>
<dbReference type="NCBIfam" id="TIGR01297">
    <property type="entry name" value="CDF"/>
    <property type="match status" value="1"/>
</dbReference>
<dbReference type="InterPro" id="IPR002524">
    <property type="entry name" value="Cation_efflux"/>
</dbReference>
<keyword evidence="6 7" id="KW-0472">Membrane</keyword>
<dbReference type="InterPro" id="IPR027469">
    <property type="entry name" value="Cation_efflux_TMD_sf"/>
</dbReference>
<proteinExistence type="inferred from homology"/>
<evidence type="ECO:0000259" key="9">
    <source>
        <dbReference type="Pfam" id="PF16916"/>
    </source>
</evidence>
<organism evidence="10 11">
    <name type="scientific">Candidatus Aquitaenariimonas noxiae</name>
    <dbReference type="NCBI Taxonomy" id="1974741"/>
    <lineage>
        <taxon>Bacteria</taxon>
        <taxon>Pseudomonadati</taxon>
        <taxon>Candidatus Omnitrophota</taxon>
        <taxon>Candidatus Aquitaenariimonas</taxon>
    </lineage>
</organism>
<dbReference type="Proteomes" id="UP000230052">
    <property type="component" value="Unassembled WGS sequence"/>
</dbReference>
<evidence type="ECO:0000256" key="5">
    <source>
        <dbReference type="ARBA" id="ARBA00022989"/>
    </source>
</evidence>
<evidence type="ECO:0000256" key="7">
    <source>
        <dbReference type="SAM" id="Phobius"/>
    </source>
</evidence>
<dbReference type="PANTHER" id="PTHR43840:SF15">
    <property type="entry name" value="MITOCHONDRIAL METAL TRANSPORTER 1-RELATED"/>
    <property type="match status" value="1"/>
</dbReference>
<dbReference type="FunFam" id="1.20.1510.10:FF:000006">
    <property type="entry name" value="Divalent cation efflux transporter"/>
    <property type="match status" value="1"/>
</dbReference>
<comment type="caution">
    <text evidence="10">The sequence shown here is derived from an EMBL/GenBank/DDBJ whole genome shotgun (WGS) entry which is preliminary data.</text>
</comment>
<dbReference type="InterPro" id="IPR050291">
    <property type="entry name" value="CDF_Transporter"/>
</dbReference>
<dbReference type="SUPFAM" id="SSF161111">
    <property type="entry name" value="Cation efflux protein transmembrane domain-like"/>
    <property type="match status" value="1"/>
</dbReference>
<comment type="subcellular location">
    <subcellularLocation>
        <location evidence="1">Membrane</location>
        <topology evidence="1">Multi-pass membrane protein</topology>
    </subcellularLocation>
</comment>
<dbReference type="GO" id="GO:0006882">
    <property type="term" value="P:intracellular zinc ion homeostasis"/>
    <property type="evidence" value="ECO:0007669"/>
    <property type="project" value="TreeGrafter"/>
</dbReference>
<keyword evidence="5 7" id="KW-1133">Transmembrane helix</keyword>
<evidence type="ECO:0000256" key="3">
    <source>
        <dbReference type="ARBA" id="ARBA00022448"/>
    </source>
</evidence>
<keyword evidence="4 7" id="KW-0812">Transmembrane</keyword>
<evidence type="ECO:0000256" key="1">
    <source>
        <dbReference type="ARBA" id="ARBA00004141"/>
    </source>
</evidence>
<feature type="transmembrane region" description="Helical" evidence="7">
    <location>
        <begin position="116"/>
        <end position="134"/>
    </location>
</feature>
<dbReference type="GO" id="GO:0005886">
    <property type="term" value="C:plasma membrane"/>
    <property type="evidence" value="ECO:0007669"/>
    <property type="project" value="TreeGrafter"/>
</dbReference>
<dbReference type="GO" id="GO:0015086">
    <property type="term" value="F:cadmium ion transmembrane transporter activity"/>
    <property type="evidence" value="ECO:0007669"/>
    <property type="project" value="TreeGrafter"/>
</dbReference>
<feature type="domain" description="Cation efflux protein transmembrane" evidence="8">
    <location>
        <begin position="16"/>
        <end position="208"/>
    </location>
</feature>
<dbReference type="SUPFAM" id="SSF160240">
    <property type="entry name" value="Cation efflux protein cytoplasmic domain-like"/>
    <property type="match status" value="1"/>
</dbReference>
<name>A0A2J0KT72_9BACT</name>
<dbReference type="Pfam" id="PF01545">
    <property type="entry name" value="Cation_efflux"/>
    <property type="match status" value="1"/>
</dbReference>
<feature type="transmembrane region" description="Helical" evidence="7">
    <location>
        <begin position="12"/>
        <end position="33"/>
    </location>
</feature>
<dbReference type="GO" id="GO:0015093">
    <property type="term" value="F:ferrous iron transmembrane transporter activity"/>
    <property type="evidence" value="ECO:0007669"/>
    <property type="project" value="TreeGrafter"/>
</dbReference>
<dbReference type="EMBL" id="PEWV01000074">
    <property type="protein sequence ID" value="PIU40969.1"/>
    <property type="molecule type" value="Genomic_DNA"/>
</dbReference>
<comment type="similarity">
    <text evidence="2">Belongs to the cation diffusion facilitator (CDF) transporter (TC 2.A.4) family.</text>
</comment>
<dbReference type="PANTHER" id="PTHR43840">
    <property type="entry name" value="MITOCHONDRIAL METAL TRANSPORTER 1-RELATED"/>
    <property type="match status" value="1"/>
</dbReference>
<evidence type="ECO:0000313" key="10">
    <source>
        <dbReference type="EMBL" id="PIU40969.1"/>
    </source>
</evidence>
<accession>A0A2J0KT72</accession>
<dbReference type="Gene3D" id="1.20.1510.10">
    <property type="entry name" value="Cation efflux protein transmembrane domain"/>
    <property type="match status" value="1"/>
</dbReference>
<dbReference type="InterPro" id="IPR027470">
    <property type="entry name" value="Cation_efflux_CTD"/>
</dbReference>
<dbReference type="AlphaFoldDB" id="A0A2J0KT72"/>
<evidence type="ECO:0000313" key="11">
    <source>
        <dbReference type="Proteomes" id="UP000230052"/>
    </source>
</evidence>
<reference evidence="10 11" key="1">
    <citation type="submission" date="2017-09" db="EMBL/GenBank/DDBJ databases">
        <title>Depth-based differentiation of microbial function through sediment-hosted aquifers and enrichment of novel symbionts in the deep terrestrial subsurface.</title>
        <authorList>
            <person name="Probst A.J."/>
            <person name="Ladd B."/>
            <person name="Jarett J.K."/>
            <person name="Geller-Mcgrath D.E."/>
            <person name="Sieber C.M."/>
            <person name="Emerson J.B."/>
            <person name="Anantharaman K."/>
            <person name="Thomas B.C."/>
            <person name="Malmstrom R."/>
            <person name="Stieglmeier M."/>
            <person name="Klingl A."/>
            <person name="Woyke T."/>
            <person name="Ryan C.M."/>
            <person name="Banfield J.F."/>
        </authorList>
    </citation>
    <scope>NUCLEOTIDE SEQUENCE [LARGE SCALE GENOMIC DNA]</scope>
    <source>
        <strain evidence="10">CG07_land_8_20_14_0_80_42_15</strain>
    </source>
</reference>
<dbReference type="Pfam" id="PF16916">
    <property type="entry name" value="ZT_dimer"/>
    <property type="match status" value="1"/>
</dbReference>
<evidence type="ECO:0000256" key="2">
    <source>
        <dbReference type="ARBA" id="ARBA00008114"/>
    </source>
</evidence>
<dbReference type="GO" id="GO:0015341">
    <property type="term" value="F:zinc efflux antiporter activity"/>
    <property type="evidence" value="ECO:0007669"/>
    <property type="project" value="TreeGrafter"/>
</dbReference>
<sequence length="292" mass="32683">MKTSLKEHYHNIRSVLLLILVLNWVVAAAKIIYGLISRTSSMTADGFHSLSDGASNIIGLVGITLASQPKDKDHPYGHKKYETFFSLGIAVLLLLVCIQLAQQGVRRIMKPVTPNVDFINFAIMIITICINFWVMKYEYRRGKSLKSDILVSDSMHTQADVLTSFSVILALIAVKLGFPIIDPIATIMISLFIAYEAFQIMQQASRVLCDQVVIMDDKKISCVVLGVKGVAACHKIRSRGREDDIYIDLHAHVRPDMRVDEAHQISYEIESAIKKEIPQVTDVVVHIEPHAK</sequence>
<evidence type="ECO:0000259" key="8">
    <source>
        <dbReference type="Pfam" id="PF01545"/>
    </source>
</evidence>
<gene>
    <name evidence="10" type="ORF">COS99_07845</name>
</gene>